<organism evidence="1 2">
    <name type="scientific">Holothuria leucospilota</name>
    <name type="common">Black long sea cucumber</name>
    <name type="synonym">Mertensiothuria leucospilota</name>
    <dbReference type="NCBI Taxonomy" id="206669"/>
    <lineage>
        <taxon>Eukaryota</taxon>
        <taxon>Metazoa</taxon>
        <taxon>Echinodermata</taxon>
        <taxon>Eleutherozoa</taxon>
        <taxon>Echinozoa</taxon>
        <taxon>Holothuroidea</taxon>
        <taxon>Aspidochirotacea</taxon>
        <taxon>Aspidochirotida</taxon>
        <taxon>Holothuriidae</taxon>
        <taxon>Holothuria</taxon>
    </lineage>
</organism>
<dbReference type="OrthoDB" id="3135773at2759"/>
<protein>
    <submittedName>
        <fullName evidence="1">Uncharacterized protein</fullName>
    </submittedName>
</protein>
<sequence length="501" mass="58803">MATNSKNEKPATRYQSRLFKATKKANSEKLRKLGNSFYGKAFHVGLAPIIAKDRLLKAVNIYQQAYDAADGDADCMSSARKNSGLAYFRLAKLVWDDMEEEFCFGSCFCGHVDSPAQERKQDEVIQWFEKAFVKFHDAHKLGFAVKGNDWLAGIHDKTQEVYDELLEFTQDFSNFDRRIGKLYHFSKVLFEGKLLADLFHHVAEALFHKAITCLDDRDFKESLKYLHEMNFPIEEGLKHCSSNYEMRCKLETLKQDSYYQLATSESIQANTIAKNNLDTLLKQEEFLLMDLVFDTLDMFKSAALKARELDLEQEAIAVYYQGVIFRDVLKLEHRVKALFMHVLFLCEAAKPRVFFFYDWYKDCSACVKKFQEEARDRDESEQQKKKKAHLEKLKPKIDAMRKVQNESSPHKLLKHVYKKHKPKVERQKLQEEDLKQLKKLEEEDREKPYDQARSKKKKMLLLKALQDYHPDKNQEFGEEWVVLCEEISKCINHFYECMKGV</sequence>
<dbReference type="Proteomes" id="UP001152320">
    <property type="component" value="Chromosome 20"/>
</dbReference>
<name>A0A9Q1BD89_HOLLE</name>
<dbReference type="EMBL" id="JAIZAY010000020">
    <property type="protein sequence ID" value="KAJ8022445.1"/>
    <property type="molecule type" value="Genomic_DNA"/>
</dbReference>
<comment type="caution">
    <text evidence="1">The sequence shown here is derived from an EMBL/GenBank/DDBJ whole genome shotgun (WGS) entry which is preliminary data.</text>
</comment>
<gene>
    <name evidence="1" type="ORF">HOLleu_37343</name>
</gene>
<reference evidence="1" key="1">
    <citation type="submission" date="2021-10" db="EMBL/GenBank/DDBJ databases">
        <title>Tropical sea cucumber genome reveals ecological adaptation and Cuvierian tubules defense mechanism.</title>
        <authorList>
            <person name="Chen T."/>
        </authorList>
    </citation>
    <scope>NUCLEOTIDE SEQUENCE</scope>
    <source>
        <strain evidence="1">Nanhai2018</strain>
        <tissue evidence="1">Muscle</tissue>
    </source>
</reference>
<evidence type="ECO:0000313" key="2">
    <source>
        <dbReference type="Proteomes" id="UP001152320"/>
    </source>
</evidence>
<evidence type="ECO:0000313" key="1">
    <source>
        <dbReference type="EMBL" id="KAJ8022445.1"/>
    </source>
</evidence>
<proteinExistence type="predicted"/>
<keyword evidence="2" id="KW-1185">Reference proteome</keyword>
<dbReference type="AlphaFoldDB" id="A0A9Q1BD89"/>
<accession>A0A9Q1BD89</accession>